<name>A0AAN7CHH5_9PEZI</name>
<accession>A0AAN7CHH5</accession>
<evidence type="ECO:0000313" key="7">
    <source>
        <dbReference type="EMBL" id="KAK4242130.1"/>
    </source>
</evidence>
<comment type="subcellular location">
    <subcellularLocation>
        <location evidence="1">Membrane</location>
        <topology evidence="1">Multi-pass membrane protein</topology>
    </subcellularLocation>
</comment>
<feature type="region of interest" description="Disordered" evidence="6">
    <location>
        <begin position="381"/>
        <end position="406"/>
    </location>
</feature>
<dbReference type="PANTHER" id="PTHR12428">
    <property type="entry name" value="OXA1"/>
    <property type="match status" value="1"/>
</dbReference>
<dbReference type="AlphaFoldDB" id="A0AAN7CHH5"/>
<dbReference type="GO" id="GO:0032979">
    <property type="term" value="P:protein insertion into mitochondrial inner membrane from matrix"/>
    <property type="evidence" value="ECO:0007669"/>
    <property type="project" value="TreeGrafter"/>
</dbReference>
<comment type="similarity">
    <text evidence="2">Belongs to the OXA1/ALB3/YidC family.</text>
</comment>
<comment type="caution">
    <text evidence="7">The sequence shown here is derived from an EMBL/GenBank/DDBJ whole genome shotgun (WGS) entry which is preliminary data.</text>
</comment>
<evidence type="ECO:0000256" key="5">
    <source>
        <dbReference type="ARBA" id="ARBA00023136"/>
    </source>
</evidence>
<keyword evidence="4" id="KW-1133">Transmembrane helix</keyword>
<evidence type="ECO:0000256" key="4">
    <source>
        <dbReference type="ARBA" id="ARBA00022989"/>
    </source>
</evidence>
<reference evidence="7" key="1">
    <citation type="journal article" date="2023" name="Mol. Phylogenet. Evol.">
        <title>Genome-scale phylogeny and comparative genomics of the fungal order Sordariales.</title>
        <authorList>
            <person name="Hensen N."/>
            <person name="Bonometti L."/>
            <person name="Westerberg I."/>
            <person name="Brannstrom I.O."/>
            <person name="Guillou S."/>
            <person name="Cros-Aarteil S."/>
            <person name="Calhoun S."/>
            <person name="Haridas S."/>
            <person name="Kuo A."/>
            <person name="Mondo S."/>
            <person name="Pangilinan J."/>
            <person name="Riley R."/>
            <person name="LaButti K."/>
            <person name="Andreopoulos B."/>
            <person name="Lipzen A."/>
            <person name="Chen C."/>
            <person name="Yan M."/>
            <person name="Daum C."/>
            <person name="Ng V."/>
            <person name="Clum A."/>
            <person name="Steindorff A."/>
            <person name="Ohm R.A."/>
            <person name="Martin F."/>
            <person name="Silar P."/>
            <person name="Natvig D.O."/>
            <person name="Lalanne C."/>
            <person name="Gautier V."/>
            <person name="Ament-Velasquez S.L."/>
            <person name="Kruys A."/>
            <person name="Hutchinson M.I."/>
            <person name="Powell A.J."/>
            <person name="Barry K."/>
            <person name="Miller A.N."/>
            <person name="Grigoriev I.V."/>
            <person name="Debuchy R."/>
            <person name="Gladieux P."/>
            <person name="Hiltunen Thoren M."/>
            <person name="Johannesson H."/>
        </authorList>
    </citation>
    <scope>NUCLEOTIDE SEQUENCE</scope>
    <source>
        <strain evidence="7">CBS 532.94</strain>
    </source>
</reference>
<dbReference type="PANTHER" id="PTHR12428:SF65">
    <property type="entry name" value="CYTOCHROME C OXIDASE ASSEMBLY PROTEIN COX18, MITOCHONDRIAL"/>
    <property type="match status" value="1"/>
</dbReference>
<feature type="compositionally biased region" description="Basic and acidic residues" evidence="6">
    <location>
        <begin position="396"/>
        <end position="406"/>
    </location>
</feature>
<dbReference type="InterPro" id="IPR001708">
    <property type="entry name" value="YidC/ALB3/OXA1/COX18"/>
</dbReference>
<dbReference type="Proteomes" id="UP001303760">
    <property type="component" value="Unassembled WGS sequence"/>
</dbReference>
<evidence type="ECO:0000256" key="3">
    <source>
        <dbReference type="ARBA" id="ARBA00022692"/>
    </source>
</evidence>
<sequence length="406" mass="45118">MRPFRAIRAGQALSTFRAPPTSPSRRFSCLRRPVALTHNQPHSHVPPKTLFNPRPSHRQFSITPLITTAISSAETLLTTLHSATLTPWYLTIPLFALTLNLLTRLPAVIYSRRVAVRRAKLQMQPLARAWSERVKVELARDIKKEKAQAGKESTKQSQAKWERRWTMRYVKENTREIARRNKRWGVQKWKDWVPSLMVFPVWVVGIEALRRMCGGPRGLLGTLVFGPKKSPEGDGTVAPEASLGGGGVDVQEAMASSVSAAGGDASMATGGCLWFPDLMVADPYHILPLALSAILVMNLVPKSRVGLRVLLNMDNRPEATTGTSKWRLRMHRGLLVVATSAGFVTMDLPAALHLYWVTSAALTWAQTTIVWRLMPVPQPVPPAKKQERLLVPPPPKEPEKATTKKS</sequence>
<organism evidence="7 8">
    <name type="scientific">Achaetomium macrosporum</name>
    <dbReference type="NCBI Taxonomy" id="79813"/>
    <lineage>
        <taxon>Eukaryota</taxon>
        <taxon>Fungi</taxon>
        <taxon>Dikarya</taxon>
        <taxon>Ascomycota</taxon>
        <taxon>Pezizomycotina</taxon>
        <taxon>Sordariomycetes</taxon>
        <taxon>Sordariomycetidae</taxon>
        <taxon>Sordariales</taxon>
        <taxon>Chaetomiaceae</taxon>
        <taxon>Achaetomium</taxon>
    </lineage>
</organism>
<keyword evidence="5" id="KW-0472">Membrane</keyword>
<keyword evidence="8" id="KW-1185">Reference proteome</keyword>
<protein>
    <submittedName>
        <fullName evidence="7">Uncharacterized protein</fullName>
    </submittedName>
</protein>
<reference evidence="7" key="2">
    <citation type="submission" date="2023-05" db="EMBL/GenBank/DDBJ databases">
        <authorList>
            <consortium name="Lawrence Berkeley National Laboratory"/>
            <person name="Steindorff A."/>
            <person name="Hensen N."/>
            <person name="Bonometti L."/>
            <person name="Westerberg I."/>
            <person name="Brannstrom I.O."/>
            <person name="Guillou S."/>
            <person name="Cros-Aarteil S."/>
            <person name="Calhoun S."/>
            <person name="Haridas S."/>
            <person name="Kuo A."/>
            <person name="Mondo S."/>
            <person name="Pangilinan J."/>
            <person name="Riley R."/>
            <person name="Labutti K."/>
            <person name="Andreopoulos B."/>
            <person name="Lipzen A."/>
            <person name="Chen C."/>
            <person name="Yanf M."/>
            <person name="Daum C."/>
            <person name="Ng V."/>
            <person name="Clum A."/>
            <person name="Ohm R."/>
            <person name="Martin F."/>
            <person name="Silar P."/>
            <person name="Natvig D."/>
            <person name="Lalanne C."/>
            <person name="Gautier V."/>
            <person name="Ament-Velasquez S.L."/>
            <person name="Kruys A."/>
            <person name="Hutchinson M.I."/>
            <person name="Powell A.J."/>
            <person name="Barry K."/>
            <person name="Miller A.N."/>
            <person name="Grigoriev I.V."/>
            <person name="Debuchy R."/>
            <person name="Gladieux P."/>
            <person name="Thoren M.H."/>
            <person name="Johannesson H."/>
        </authorList>
    </citation>
    <scope>NUCLEOTIDE SEQUENCE</scope>
    <source>
        <strain evidence="7">CBS 532.94</strain>
    </source>
</reference>
<dbReference type="GO" id="GO:0005743">
    <property type="term" value="C:mitochondrial inner membrane"/>
    <property type="evidence" value="ECO:0007669"/>
    <property type="project" value="TreeGrafter"/>
</dbReference>
<gene>
    <name evidence="7" type="ORF">C8A03DRAFT_11642</name>
</gene>
<evidence type="ECO:0000256" key="6">
    <source>
        <dbReference type="SAM" id="MobiDB-lite"/>
    </source>
</evidence>
<proteinExistence type="inferred from homology"/>
<dbReference type="EMBL" id="MU860012">
    <property type="protein sequence ID" value="KAK4242130.1"/>
    <property type="molecule type" value="Genomic_DNA"/>
</dbReference>
<evidence type="ECO:0000256" key="1">
    <source>
        <dbReference type="ARBA" id="ARBA00004141"/>
    </source>
</evidence>
<keyword evidence="3" id="KW-0812">Transmembrane</keyword>
<dbReference type="GO" id="GO:0033617">
    <property type="term" value="P:mitochondrial respiratory chain complex IV assembly"/>
    <property type="evidence" value="ECO:0007669"/>
    <property type="project" value="TreeGrafter"/>
</dbReference>
<dbReference type="GO" id="GO:0032977">
    <property type="term" value="F:membrane insertase activity"/>
    <property type="evidence" value="ECO:0007669"/>
    <property type="project" value="InterPro"/>
</dbReference>
<evidence type="ECO:0000256" key="2">
    <source>
        <dbReference type="ARBA" id="ARBA00009877"/>
    </source>
</evidence>
<evidence type="ECO:0000313" key="8">
    <source>
        <dbReference type="Proteomes" id="UP001303760"/>
    </source>
</evidence>